<reference evidence="2" key="1">
    <citation type="submission" date="2022-01" db="EMBL/GenBank/DDBJ databases">
        <authorList>
            <person name="King R."/>
        </authorList>
    </citation>
    <scope>NUCLEOTIDE SEQUENCE</scope>
</reference>
<dbReference type="PANTHER" id="PTHR10773">
    <property type="entry name" value="DNA-DIRECTED RNA POLYMERASES I, II, AND III SUBUNIT RPABC2"/>
    <property type="match status" value="1"/>
</dbReference>
<dbReference type="OrthoDB" id="6774481at2759"/>
<evidence type="ECO:0000256" key="1">
    <source>
        <dbReference type="SAM" id="MobiDB-lite"/>
    </source>
</evidence>
<protein>
    <submittedName>
        <fullName evidence="2">Uncharacterized protein</fullName>
    </submittedName>
</protein>
<accession>A0A9P0CV06</accession>
<name>A0A9P0CV06_9CUCU</name>
<dbReference type="EMBL" id="OV651816">
    <property type="protein sequence ID" value="CAH1109932.1"/>
    <property type="molecule type" value="Genomic_DNA"/>
</dbReference>
<dbReference type="PANTHER" id="PTHR10773:SF19">
    <property type="match status" value="1"/>
</dbReference>
<evidence type="ECO:0000313" key="2">
    <source>
        <dbReference type="EMBL" id="CAH1109932.1"/>
    </source>
</evidence>
<evidence type="ECO:0000313" key="3">
    <source>
        <dbReference type="Proteomes" id="UP001153636"/>
    </source>
</evidence>
<sequence>MADVNRQMDFIARHIEVRNKGRNTTKKEKNGSESDSGDKGKENSSRRAYSNYYFFTINLAKTSVCKQFFLNTLSISSQVVKAVIKKTGVHETVNKDLRGKVCKNSLIEEDVKQNIRDHINSFEFIESHYCRTNTSRLYLPPSLNVSKMYSLYEEHCKDNNIKKIATESMYRRIFSEEFNISFVKPKKDLCDICYAYDISTTEEKEKLEEEYFLHRENRTKARKIKDLDKKKALENPHFLAATFDLQKALPVPKSDVALAYYKLKRQTYNFSIFNLGTDDGTCYMWHEVTTVWLS</sequence>
<gene>
    <name evidence="2" type="ORF">PSYICH_LOCUS10050</name>
</gene>
<proteinExistence type="predicted"/>
<organism evidence="2 3">
    <name type="scientific">Psylliodes chrysocephalus</name>
    <dbReference type="NCBI Taxonomy" id="3402493"/>
    <lineage>
        <taxon>Eukaryota</taxon>
        <taxon>Metazoa</taxon>
        <taxon>Ecdysozoa</taxon>
        <taxon>Arthropoda</taxon>
        <taxon>Hexapoda</taxon>
        <taxon>Insecta</taxon>
        <taxon>Pterygota</taxon>
        <taxon>Neoptera</taxon>
        <taxon>Endopterygota</taxon>
        <taxon>Coleoptera</taxon>
        <taxon>Polyphaga</taxon>
        <taxon>Cucujiformia</taxon>
        <taxon>Chrysomeloidea</taxon>
        <taxon>Chrysomelidae</taxon>
        <taxon>Galerucinae</taxon>
        <taxon>Alticini</taxon>
        <taxon>Psylliodes</taxon>
    </lineage>
</organism>
<dbReference type="Proteomes" id="UP001153636">
    <property type="component" value="Chromosome 4"/>
</dbReference>
<dbReference type="AlphaFoldDB" id="A0A9P0CV06"/>
<feature type="region of interest" description="Disordered" evidence="1">
    <location>
        <begin position="15"/>
        <end position="44"/>
    </location>
</feature>
<keyword evidence="3" id="KW-1185">Reference proteome</keyword>